<dbReference type="SUPFAM" id="SSF52540">
    <property type="entry name" value="P-loop containing nucleoside triphosphate hydrolases"/>
    <property type="match status" value="1"/>
</dbReference>
<dbReference type="SUPFAM" id="SSF46894">
    <property type="entry name" value="C-terminal effector domain of the bipartite response regulators"/>
    <property type="match status" value="1"/>
</dbReference>
<reference evidence="11 12" key="1">
    <citation type="submission" date="2024-09" db="EMBL/GenBank/DDBJ databases">
        <authorList>
            <person name="Lee S.D."/>
        </authorList>
    </citation>
    <scope>NUCLEOTIDE SEQUENCE [LARGE SCALE GENOMIC DNA]</scope>
    <source>
        <strain evidence="9 12">N1-1</strain>
        <strain evidence="10 11">N1-3</strain>
    </source>
</reference>
<evidence type="ECO:0000256" key="5">
    <source>
        <dbReference type="ARBA" id="ARBA00023163"/>
    </source>
</evidence>
<dbReference type="InterPro" id="IPR036388">
    <property type="entry name" value="WH-like_DNA-bd_sf"/>
</dbReference>
<gene>
    <name evidence="10" type="ORF">ACEZDB_29540</name>
    <name evidence="9" type="ORF">ACEZDG_24300</name>
</gene>
<keyword evidence="12" id="KW-1185">Reference proteome</keyword>
<protein>
    <submittedName>
        <fullName evidence="9">BTAD domain-containing putative transcriptional regulator</fullName>
    </submittedName>
</protein>
<dbReference type="Pfam" id="PF03704">
    <property type="entry name" value="BTAD"/>
    <property type="match status" value="1"/>
</dbReference>
<evidence type="ECO:0000256" key="3">
    <source>
        <dbReference type="ARBA" id="ARBA00023015"/>
    </source>
</evidence>
<comment type="similarity">
    <text evidence="1">Belongs to the AfsR/DnrI/RedD regulatory family.</text>
</comment>
<keyword evidence="2" id="KW-0902">Two-component regulatory system</keyword>
<dbReference type="PRINTS" id="PR00364">
    <property type="entry name" value="DISEASERSIST"/>
</dbReference>
<evidence type="ECO:0000256" key="1">
    <source>
        <dbReference type="ARBA" id="ARBA00005820"/>
    </source>
</evidence>
<evidence type="ECO:0000256" key="2">
    <source>
        <dbReference type="ARBA" id="ARBA00023012"/>
    </source>
</evidence>
<feature type="domain" description="OmpR/PhoB-type" evidence="8">
    <location>
        <begin position="1"/>
        <end position="94"/>
    </location>
</feature>
<dbReference type="InterPro" id="IPR005158">
    <property type="entry name" value="BTAD"/>
</dbReference>
<dbReference type="Pfam" id="PF00486">
    <property type="entry name" value="Trans_reg_C"/>
    <property type="match status" value="1"/>
</dbReference>
<dbReference type="RefSeq" id="WP_380513057.1">
    <property type="nucleotide sequence ID" value="NZ_JBHEZX010000011.1"/>
</dbReference>
<comment type="caution">
    <text evidence="9">The sequence shown here is derived from an EMBL/GenBank/DDBJ whole genome shotgun (WGS) entry which is preliminary data.</text>
</comment>
<dbReference type="InterPro" id="IPR027417">
    <property type="entry name" value="P-loop_NTPase"/>
</dbReference>
<dbReference type="SMART" id="SM00862">
    <property type="entry name" value="Trans_reg_C"/>
    <property type="match status" value="1"/>
</dbReference>
<dbReference type="PANTHER" id="PTHR35807:SF1">
    <property type="entry name" value="TRANSCRIPTIONAL REGULATOR REDD"/>
    <property type="match status" value="1"/>
</dbReference>
<dbReference type="EMBL" id="JBHEZX010000011">
    <property type="protein sequence ID" value="MFC1412394.1"/>
    <property type="molecule type" value="Genomic_DNA"/>
</dbReference>
<evidence type="ECO:0000313" key="11">
    <source>
        <dbReference type="Proteomes" id="UP001592530"/>
    </source>
</evidence>
<dbReference type="Gene3D" id="1.25.40.10">
    <property type="entry name" value="Tetratricopeptide repeat domain"/>
    <property type="match status" value="1"/>
</dbReference>
<dbReference type="InterPro" id="IPR016032">
    <property type="entry name" value="Sig_transdc_resp-reg_C-effctor"/>
</dbReference>
<evidence type="ECO:0000256" key="6">
    <source>
        <dbReference type="PROSITE-ProRule" id="PRU01091"/>
    </source>
</evidence>
<dbReference type="PANTHER" id="PTHR35807">
    <property type="entry name" value="TRANSCRIPTIONAL REGULATOR REDD-RELATED"/>
    <property type="match status" value="1"/>
</dbReference>
<dbReference type="CDD" id="cd15831">
    <property type="entry name" value="BTAD"/>
    <property type="match status" value="1"/>
</dbReference>
<sequence>MRFQLLGPLSIADGQEVVVLQPSKPTNLLAALLVHPNSMVSTGYLQRAVWGEDQPVTAKAALHTCVLRLRRIFAKYGIATNVIDAVPGGYRIRADAETLDLVRFRELVQEGHAVADPESELYLLKEALALWHGPLLANVASQTLRRDEVPRLTEERLRAIERACDIELAFGRCRQLLVGLWEVVRNYPGHERFSEQLMEALYRTGRQTEALAEYRQVKNYLREELGIDPGPALQKLELAILRGEDLGPLAVEAPSGPVALTGPPAPAPAPPSGTGAQRAALPAIPGFTGRAADTAAITARLTSADRPGPALVLVCGAPGIGKTALALQVAHQVQKRFPDGQLVLPMTHPDGTALTSEEAARKLRGLWTGDEDAAGPPVGSGEQRVLLVFDDVVSSKQVRPLLPTGPGSSAVITSQRGLAGLVATHGGLVHRLGVFQDEESYQLLCDILGPERVEAEPDAARALAAVCGHFPIALRIVAARLLTRPRLGIADCVDWLAQDLPTRLSLADDPRMSVPSVFGRALGRLDPRLGEAFVRLGGASGRLRVEDSAAVLGVPREEAEELLERLVDVGLLEEGPPEPYLMHDLLRAYARRSAQHRGTTVLT</sequence>
<dbReference type="EMBL" id="JBHEZY010000015">
    <property type="protein sequence ID" value="MFC1434794.1"/>
    <property type="molecule type" value="Genomic_DNA"/>
</dbReference>
<keyword evidence="4 6" id="KW-0238">DNA-binding</keyword>
<dbReference type="SMART" id="SM01043">
    <property type="entry name" value="BTAD"/>
    <property type="match status" value="1"/>
</dbReference>
<keyword evidence="3" id="KW-0805">Transcription regulation</keyword>
<evidence type="ECO:0000313" key="10">
    <source>
        <dbReference type="EMBL" id="MFC1434794.1"/>
    </source>
</evidence>
<dbReference type="Gene3D" id="1.10.10.10">
    <property type="entry name" value="Winged helix-like DNA-binding domain superfamily/Winged helix DNA-binding domain"/>
    <property type="match status" value="1"/>
</dbReference>
<accession>A0ABV6VFA9</accession>
<dbReference type="InterPro" id="IPR011990">
    <property type="entry name" value="TPR-like_helical_dom_sf"/>
</dbReference>
<feature type="region of interest" description="Disordered" evidence="7">
    <location>
        <begin position="257"/>
        <end position="277"/>
    </location>
</feature>
<evidence type="ECO:0000313" key="9">
    <source>
        <dbReference type="EMBL" id="MFC1412394.1"/>
    </source>
</evidence>
<organism evidence="9 12">
    <name type="scientific">Streptacidiphilus alkalitolerans</name>
    <dbReference type="NCBI Taxonomy" id="3342712"/>
    <lineage>
        <taxon>Bacteria</taxon>
        <taxon>Bacillati</taxon>
        <taxon>Actinomycetota</taxon>
        <taxon>Actinomycetes</taxon>
        <taxon>Kitasatosporales</taxon>
        <taxon>Streptomycetaceae</taxon>
        <taxon>Streptacidiphilus</taxon>
    </lineage>
</organism>
<feature type="DNA-binding region" description="OmpR/PhoB-type" evidence="6">
    <location>
        <begin position="1"/>
        <end position="94"/>
    </location>
</feature>
<dbReference type="Proteomes" id="UP001592530">
    <property type="component" value="Unassembled WGS sequence"/>
</dbReference>
<proteinExistence type="inferred from homology"/>
<evidence type="ECO:0000313" key="12">
    <source>
        <dbReference type="Proteomes" id="UP001592582"/>
    </source>
</evidence>
<dbReference type="PROSITE" id="PS51755">
    <property type="entry name" value="OMPR_PHOB"/>
    <property type="match status" value="1"/>
</dbReference>
<dbReference type="Gene3D" id="3.40.50.300">
    <property type="entry name" value="P-loop containing nucleotide triphosphate hydrolases"/>
    <property type="match status" value="1"/>
</dbReference>
<dbReference type="Proteomes" id="UP001592582">
    <property type="component" value="Unassembled WGS sequence"/>
</dbReference>
<dbReference type="InterPro" id="IPR051677">
    <property type="entry name" value="AfsR-DnrI-RedD_regulator"/>
</dbReference>
<evidence type="ECO:0000256" key="4">
    <source>
        <dbReference type="ARBA" id="ARBA00023125"/>
    </source>
</evidence>
<keyword evidence="5" id="KW-0804">Transcription</keyword>
<dbReference type="SUPFAM" id="SSF48452">
    <property type="entry name" value="TPR-like"/>
    <property type="match status" value="1"/>
</dbReference>
<dbReference type="InterPro" id="IPR001867">
    <property type="entry name" value="OmpR/PhoB-type_DNA-bd"/>
</dbReference>
<evidence type="ECO:0000256" key="7">
    <source>
        <dbReference type="SAM" id="MobiDB-lite"/>
    </source>
</evidence>
<name>A0ABV6VFA9_9ACTN</name>
<evidence type="ECO:0000259" key="8">
    <source>
        <dbReference type="PROSITE" id="PS51755"/>
    </source>
</evidence>